<keyword evidence="2" id="KW-1185">Reference proteome</keyword>
<name>A0A931CPK5_9ACTN</name>
<dbReference type="Proteomes" id="UP000598146">
    <property type="component" value="Unassembled WGS sequence"/>
</dbReference>
<dbReference type="EMBL" id="JADQTO010000043">
    <property type="protein sequence ID" value="MBG0568735.1"/>
    <property type="molecule type" value="Genomic_DNA"/>
</dbReference>
<organism evidence="1 2">
    <name type="scientific">Actinoplanes aureus</name>
    <dbReference type="NCBI Taxonomy" id="2792083"/>
    <lineage>
        <taxon>Bacteria</taxon>
        <taxon>Bacillati</taxon>
        <taxon>Actinomycetota</taxon>
        <taxon>Actinomycetes</taxon>
        <taxon>Micromonosporales</taxon>
        <taxon>Micromonosporaceae</taxon>
        <taxon>Actinoplanes</taxon>
    </lineage>
</organism>
<sequence>MTTVQALLRYLREDLLFQQTGPGRYTFHDLIRAYATSRAHDEDRPPERRTALTRLFDYYVAATATAVNNLHPAEARWRPAVPASVTPSRP</sequence>
<comment type="caution">
    <text evidence="1">The sequence shown here is derived from an EMBL/GenBank/DDBJ whole genome shotgun (WGS) entry which is preliminary data.</text>
</comment>
<evidence type="ECO:0000313" key="2">
    <source>
        <dbReference type="Proteomes" id="UP000598146"/>
    </source>
</evidence>
<accession>A0A931CPK5</accession>
<evidence type="ECO:0000313" key="1">
    <source>
        <dbReference type="EMBL" id="MBG0568735.1"/>
    </source>
</evidence>
<protein>
    <submittedName>
        <fullName evidence="1">Uncharacterized protein</fullName>
    </submittedName>
</protein>
<gene>
    <name evidence="1" type="ORF">I4J89_45700</name>
</gene>
<dbReference type="RefSeq" id="WP_196420504.1">
    <property type="nucleotide sequence ID" value="NZ_JADQTO010000043.1"/>
</dbReference>
<dbReference type="AlphaFoldDB" id="A0A931CPK5"/>
<reference evidence="1" key="1">
    <citation type="submission" date="2020-11" db="EMBL/GenBank/DDBJ databases">
        <title>Isolation and identification of active actinomycetes.</title>
        <authorList>
            <person name="Sun X."/>
        </authorList>
    </citation>
    <scope>NUCLEOTIDE SEQUENCE</scope>
    <source>
        <strain evidence="1">NEAU-A11</strain>
    </source>
</reference>
<proteinExistence type="predicted"/>